<dbReference type="Proteomes" id="UP000180088">
    <property type="component" value="Unassembled WGS sequence"/>
</dbReference>
<reference evidence="2 3" key="1">
    <citation type="submission" date="2016-09" db="EMBL/GenBank/DDBJ databases">
        <title>Chromobacterium muskegensis sp. nov., an insecticidal bacterium isolated from Sphagnum bogs.</title>
        <authorList>
            <person name="Sparks M.E."/>
            <person name="Blackburn M.B."/>
            <person name="Gundersen-Rindal D.E."/>
            <person name="Mitchell A."/>
            <person name="Farrar R."/>
            <person name="Kuhar D."/>
        </authorList>
    </citation>
    <scope>NUCLEOTIDE SEQUENCE [LARGE SCALE GENOMIC DNA]</scope>
    <source>
        <strain evidence="2 3">37-2</strain>
    </source>
</reference>
<sequence length="290" mass="30860">MPVLADSFQVALPDGTNPKPVFSVTRINGQPAVGVDGSLIADGTIVGRRVIALDSIDAGQINSRGLTIRDQAGSVVVDMTGMGAGYIKGRLTVGQIDTESLRITRNGAVVVDANGLDATYIRNLMVDTLQIRGEAVSKNDTRSITVNGWTNAFNYSFQFSCSDSGTLLAFADSPFADPVATLYGRNRSVPVNGSAVLVLNVNAGEVVTVGVSSPAIQKSGVIRYGCVLSGGRDAHRHHRVRRRRPHRPDRHQPAGEHPAGRGRRQANPDRRGGPGDAVCARRRHRAAPAR</sequence>
<feature type="region of interest" description="Disordered" evidence="1">
    <location>
        <begin position="233"/>
        <end position="290"/>
    </location>
</feature>
<feature type="compositionally biased region" description="Basic residues" evidence="1">
    <location>
        <begin position="234"/>
        <end position="249"/>
    </location>
</feature>
<evidence type="ECO:0000256" key="1">
    <source>
        <dbReference type="SAM" id="MobiDB-lite"/>
    </source>
</evidence>
<proteinExistence type="predicted"/>
<dbReference type="RefSeq" id="WP_071116762.1">
    <property type="nucleotide sequence ID" value="NZ_MKCS01000003.1"/>
</dbReference>
<evidence type="ECO:0000313" key="2">
    <source>
        <dbReference type="EMBL" id="OHX10612.1"/>
    </source>
</evidence>
<organism evidence="2 3">
    <name type="scientific">Chromobacterium sphagni</name>
    <dbReference type="NCBI Taxonomy" id="1903179"/>
    <lineage>
        <taxon>Bacteria</taxon>
        <taxon>Pseudomonadati</taxon>
        <taxon>Pseudomonadota</taxon>
        <taxon>Betaproteobacteria</taxon>
        <taxon>Neisseriales</taxon>
        <taxon>Chromobacteriaceae</taxon>
        <taxon>Chromobacterium</taxon>
    </lineage>
</organism>
<dbReference type="AlphaFoldDB" id="A0A1S1WTJ5"/>
<dbReference type="EMBL" id="MKCS01000003">
    <property type="protein sequence ID" value="OHX10612.1"/>
    <property type="molecule type" value="Genomic_DNA"/>
</dbReference>
<evidence type="ECO:0000313" key="3">
    <source>
        <dbReference type="Proteomes" id="UP000180088"/>
    </source>
</evidence>
<protein>
    <submittedName>
        <fullName evidence="2">Uncharacterized protein</fullName>
    </submittedName>
</protein>
<feature type="compositionally biased region" description="Basic residues" evidence="1">
    <location>
        <begin position="280"/>
        <end position="290"/>
    </location>
</feature>
<gene>
    <name evidence="2" type="ORF">BI347_18965</name>
</gene>
<dbReference type="OrthoDB" id="8583863at2"/>
<name>A0A1S1WTJ5_9NEIS</name>
<dbReference type="STRING" id="1903179.BI347_18965"/>
<accession>A0A1S1WTJ5</accession>
<comment type="caution">
    <text evidence="2">The sequence shown here is derived from an EMBL/GenBank/DDBJ whole genome shotgun (WGS) entry which is preliminary data.</text>
</comment>